<dbReference type="AlphaFoldDB" id="A0A1R2BCV0"/>
<evidence type="ECO:0000256" key="2">
    <source>
        <dbReference type="SAM" id="MobiDB-lite"/>
    </source>
</evidence>
<dbReference type="EMBL" id="MPUH01000444">
    <property type="protein sequence ID" value="OMJ79996.1"/>
    <property type="molecule type" value="Genomic_DNA"/>
</dbReference>
<feature type="compositionally biased region" description="Polar residues" evidence="2">
    <location>
        <begin position="396"/>
        <end position="425"/>
    </location>
</feature>
<dbReference type="Proteomes" id="UP000187209">
    <property type="component" value="Unassembled WGS sequence"/>
</dbReference>
<gene>
    <name evidence="4" type="ORF">SteCoe_19870</name>
    <name evidence="3" type="ORF">SteCoe_26568</name>
</gene>
<feature type="region of interest" description="Disordered" evidence="2">
    <location>
        <begin position="392"/>
        <end position="425"/>
    </location>
</feature>
<comment type="caution">
    <text evidence="3">The sequence shown here is derived from an EMBL/GenBank/DDBJ whole genome shotgun (WGS) entry which is preliminary data.</text>
</comment>
<proteinExistence type="predicted"/>
<protein>
    <submittedName>
        <fullName evidence="3">Uncharacterized protein</fullName>
    </submittedName>
</protein>
<name>A0A1R2BCV0_9CILI</name>
<evidence type="ECO:0000256" key="1">
    <source>
        <dbReference type="SAM" id="Coils"/>
    </source>
</evidence>
<accession>A0A1R2BCV0</accession>
<keyword evidence="5" id="KW-1185">Reference proteome</keyword>
<keyword evidence="1" id="KW-0175">Coiled coil</keyword>
<evidence type="ECO:0000313" key="4">
    <source>
        <dbReference type="EMBL" id="OMJ79996.1"/>
    </source>
</evidence>
<feature type="coiled-coil region" evidence="1">
    <location>
        <begin position="279"/>
        <end position="341"/>
    </location>
</feature>
<sequence>MSKFNVRNLQGKKSLEGEIEKLHVKIKDFKNNSLLSSEDSEILSPTKENYKKKCLDDTELSLAERFLMMDDCFGNYDIGNLGSEELNTLCNRAMMKYEDFRSFTMRKSTSNDFSFSEVKSSFEDDYKQNDVKYKEITLKDIYGLLGQLKNIILIVESKGKYIGSFKFAGFSFNLSISDLGVIEKDIYQKQLSIEQFVCKDYYSISDNECNKKVHDVLTEDWKVKGNTDFYYDVVDRFCKGIESQMINTYNDMIPMINNKKDIMQDNIRDMMDMKSWCLLEQGYRKLKAVNEKCEEIKNDLAWKNTEMQVIKLQAQKKIQENAEKEIELKFKQEDIYRLQEEYEKNLRDVKASKAYHEKEIEKLDVYKEKLENMRVMIKTQLEALSKIHIHTESKRPNSASKINYTTSTSNHLNQNSTQSTSPHQNEINHLQQEISTLEKSLKKSPNEENFVKLSHLLTKLSDLKTQKALDQFSSNTSYIQTLSSISNQSTSKLSVPKRIISNSAQNSPTNMSMKSFIIPSSEHSNEVSKPPIYKKATRMNSENVENTKSLCLREERVVEREIELDEREKGLQKMWKSMSDGEKLISIINDEKDKLARLQMSYDNKLKVLQSQIIRYDNIIEKAKEQQAKVKTYPDETVQKLKSLYKLMGEFLL</sequence>
<dbReference type="OrthoDB" id="10254663at2759"/>
<organism evidence="3 5">
    <name type="scientific">Stentor coeruleus</name>
    <dbReference type="NCBI Taxonomy" id="5963"/>
    <lineage>
        <taxon>Eukaryota</taxon>
        <taxon>Sar</taxon>
        <taxon>Alveolata</taxon>
        <taxon>Ciliophora</taxon>
        <taxon>Postciliodesmatophora</taxon>
        <taxon>Heterotrichea</taxon>
        <taxon>Heterotrichida</taxon>
        <taxon>Stentoridae</taxon>
        <taxon>Stentor</taxon>
    </lineage>
</organism>
<evidence type="ECO:0000313" key="3">
    <source>
        <dbReference type="EMBL" id="OMJ74490.1"/>
    </source>
</evidence>
<dbReference type="EMBL" id="MPUH01000747">
    <property type="protein sequence ID" value="OMJ74490.1"/>
    <property type="molecule type" value="Genomic_DNA"/>
</dbReference>
<evidence type="ECO:0000313" key="5">
    <source>
        <dbReference type="Proteomes" id="UP000187209"/>
    </source>
</evidence>
<reference evidence="3 5" key="1">
    <citation type="submission" date="2016-11" db="EMBL/GenBank/DDBJ databases">
        <title>The macronuclear genome of Stentor coeruleus: a giant cell with tiny introns.</title>
        <authorList>
            <person name="Slabodnick M."/>
            <person name="Ruby J.G."/>
            <person name="Reiff S.B."/>
            <person name="Swart E.C."/>
            <person name="Gosai S."/>
            <person name="Prabakaran S."/>
            <person name="Witkowska E."/>
            <person name="Larue G.E."/>
            <person name="Fisher S."/>
            <person name="Freeman R.M."/>
            <person name="Gunawardena J."/>
            <person name="Chu W."/>
            <person name="Stover N.A."/>
            <person name="Gregory B.D."/>
            <person name="Nowacki M."/>
            <person name="Derisi J."/>
            <person name="Roy S.W."/>
            <person name="Marshall W.F."/>
            <person name="Sood P."/>
        </authorList>
    </citation>
    <scope>NUCLEOTIDE SEQUENCE [LARGE SCALE GENOMIC DNA]</scope>
    <source>
        <strain evidence="3">WM001</strain>
    </source>
</reference>